<sequence length="229" mass="25928">MKRFPKIPSMPISVENAEMILEVLEGPKVPDEWKVTLKYKVGRVGPGPTLVNFTYQEEKKEATIHNVFAVIKGWEEPDRYILLGNHRDAWTYGAVDPNSGTTALLDIARRYALLMRYGWVPQRTIILCSWDAEEFGMNLVNLGSKAVPYLNVDYAVQGPGFFARATPQLDNLIIDVTKKDPDSEDMEVYQTWFGRNNGIDNQRLGGVYSDYASFLQHAGVPSIDLYYGK</sequence>
<dbReference type="GO" id="GO:0004180">
    <property type="term" value="F:carboxypeptidase activity"/>
    <property type="evidence" value="ECO:0007669"/>
    <property type="project" value="TreeGrafter"/>
</dbReference>
<comment type="similarity">
    <text evidence="1">Belongs to the peptidase M28 family. M28B subfamily.</text>
</comment>
<dbReference type="InterPro" id="IPR039373">
    <property type="entry name" value="Peptidase_M28B"/>
</dbReference>
<evidence type="ECO:0000259" key="3">
    <source>
        <dbReference type="Pfam" id="PF04389"/>
    </source>
</evidence>
<dbReference type="SUPFAM" id="SSF52025">
    <property type="entry name" value="PA domain"/>
    <property type="match status" value="1"/>
</dbReference>
<feature type="domain" description="Peptidase M28" evidence="3">
    <location>
        <begin position="66"/>
        <end position="225"/>
    </location>
</feature>
<keyword evidence="5" id="KW-1185">Reference proteome</keyword>
<dbReference type="SUPFAM" id="SSF53187">
    <property type="entry name" value="Zn-dependent exopeptidases"/>
    <property type="match status" value="1"/>
</dbReference>
<protein>
    <recommendedName>
        <fullName evidence="3">Peptidase M28 domain-containing protein</fullName>
    </recommendedName>
</protein>
<dbReference type="Proteomes" id="UP001202328">
    <property type="component" value="Unassembled WGS sequence"/>
</dbReference>
<evidence type="ECO:0000313" key="4">
    <source>
        <dbReference type="EMBL" id="KAI3910521.1"/>
    </source>
</evidence>
<dbReference type="InterPro" id="IPR046450">
    <property type="entry name" value="PA_dom_sf"/>
</dbReference>
<evidence type="ECO:0000313" key="5">
    <source>
        <dbReference type="Proteomes" id="UP001202328"/>
    </source>
</evidence>
<name>A0AAD4XEW7_9MAGN</name>
<dbReference type="InterPro" id="IPR007484">
    <property type="entry name" value="Peptidase_M28"/>
</dbReference>
<gene>
    <name evidence="4" type="ORF">MKW98_027803</name>
</gene>
<evidence type="ECO:0000256" key="1">
    <source>
        <dbReference type="ARBA" id="ARBA00005634"/>
    </source>
</evidence>
<dbReference type="AlphaFoldDB" id="A0AAD4XEW7"/>
<keyword evidence="2" id="KW-0325">Glycoprotein</keyword>
<evidence type="ECO:0000256" key="2">
    <source>
        <dbReference type="ARBA" id="ARBA00023180"/>
    </source>
</evidence>
<proteinExistence type="inferred from homology"/>
<comment type="caution">
    <text evidence="4">The sequence shown here is derived from an EMBL/GenBank/DDBJ whole genome shotgun (WGS) entry which is preliminary data.</text>
</comment>
<dbReference type="Gene3D" id="3.40.630.10">
    <property type="entry name" value="Zn peptidases"/>
    <property type="match status" value="1"/>
</dbReference>
<reference evidence="4" key="1">
    <citation type="submission" date="2022-04" db="EMBL/GenBank/DDBJ databases">
        <title>A functionally conserved STORR gene fusion in Papaver species that diverged 16.8 million years ago.</title>
        <authorList>
            <person name="Catania T."/>
        </authorList>
    </citation>
    <scope>NUCLEOTIDE SEQUENCE</scope>
    <source>
        <strain evidence="4">S-188037</strain>
    </source>
</reference>
<dbReference type="PANTHER" id="PTHR10404:SF75">
    <property type="entry name" value="GLUTAMATE CARBOXYPEPTIDASE AMP1-RELATED"/>
    <property type="match status" value="1"/>
</dbReference>
<feature type="non-terminal residue" evidence="4">
    <location>
        <position position="1"/>
    </location>
</feature>
<dbReference type="Pfam" id="PF04389">
    <property type="entry name" value="Peptidase_M28"/>
    <property type="match status" value="1"/>
</dbReference>
<dbReference type="EMBL" id="JAJJMB010010184">
    <property type="protein sequence ID" value="KAI3910521.1"/>
    <property type="molecule type" value="Genomic_DNA"/>
</dbReference>
<dbReference type="FunFam" id="3.40.630.10:FF:000101">
    <property type="entry name" value="N-acetylated alpha-linked acidic dipeptidase like 1"/>
    <property type="match status" value="1"/>
</dbReference>
<organism evidence="4 5">
    <name type="scientific">Papaver atlanticum</name>
    <dbReference type="NCBI Taxonomy" id="357466"/>
    <lineage>
        <taxon>Eukaryota</taxon>
        <taxon>Viridiplantae</taxon>
        <taxon>Streptophyta</taxon>
        <taxon>Embryophyta</taxon>
        <taxon>Tracheophyta</taxon>
        <taxon>Spermatophyta</taxon>
        <taxon>Magnoliopsida</taxon>
        <taxon>Ranunculales</taxon>
        <taxon>Papaveraceae</taxon>
        <taxon>Papaveroideae</taxon>
        <taxon>Papaver</taxon>
    </lineage>
</organism>
<accession>A0AAD4XEW7</accession>
<dbReference type="PANTHER" id="PTHR10404">
    <property type="entry name" value="N-ACETYLATED-ALPHA-LINKED ACIDIC DIPEPTIDASE"/>
    <property type="match status" value="1"/>
</dbReference>